<accession>A0A9Y1BMJ9</accession>
<dbReference type="AlphaFoldDB" id="A0A9Y1BMJ9"/>
<dbReference type="Pfam" id="PF01370">
    <property type="entry name" value="Epimerase"/>
    <property type="match status" value="1"/>
</dbReference>
<dbReference type="InterPro" id="IPR001509">
    <property type="entry name" value="Epimerase_deHydtase"/>
</dbReference>
<name>A0A9Y1BMJ9_9ARCH</name>
<protein>
    <submittedName>
        <fullName evidence="3">NAD-dependent epimerase/dehydratase family protein</fullName>
    </submittedName>
</protein>
<reference evidence="3" key="1">
    <citation type="journal article" date="2022" name="Nat. Microbiol.">
        <title>Unique mobile elements and scalable gene flow at the prokaryote-eukaryote boundary revealed by circularized Asgard archaea genomes.</title>
        <authorList>
            <person name="Wu F."/>
            <person name="Speth D.R."/>
            <person name="Philosof A."/>
            <person name="Cremiere A."/>
            <person name="Narayanan A."/>
            <person name="Barco R.A."/>
            <person name="Connon S.A."/>
            <person name="Amend J.P."/>
            <person name="Antoshechkin I.A."/>
            <person name="Orphan V.J."/>
        </authorList>
    </citation>
    <scope>NUCLEOTIDE SEQUENCE</scope>
    <source>
        <strain evidence="3">PM71</strain>
    </source>
</reference>
<evidence type="ECO:0000259" key="2">
    <source>
        <dbReference type="Pfam" id="PF01370"/>
    </source>
</evidence>
<dbReference type="EMBL" id="CP084166">
    <property type="protein sequence ID" value="UJG41537.1"/>
    <property type="molecule type" value="Genomic_DNA"/>
</dbReference>
<evidence type="ECO:0000256" key="1">
    <source>
        <dbReference type="ARBA" id="ARBA00007637"/>
    </source>
</evidence>
<sequence>MISMEKYLESYKDKKILVTGGAGAVGSFLVKKLLELGSFVIVLDNLSSGYVWNLPNDGNLLFIEGDVTNDIDLKRVFSEEPEIIFHLAAFFANQNSVDYPETDLNTNGFGTLKLLEYSKIYNKLKRFVYASSGCSIYPSDAEMPYKEELTNMYMTTPYQITKMLGELYCNYYWKIQKVPVVKARFFNSFGPGEVPGQYRNVIPNFIFWAKLGLSLPITGTGEETRDFTYVGDIVDGLLRMGYFEEAIGEEINLAAGREVKILHLAELVNKLVGNEAGIEFKPRRKWDTKLRMLASNEKAKKILGFNPNPDFDGCLKKTIKWFEENWEDIKKSADFPPGMSSAVRNRSGKSS</sequence>
<dbReference type="InterPro" id="IPR036291">
    <property type="entry name" value="NAD(P)-bd_dom_sf"/>
</dbReference>
<organism evidence="3">
    <name type="scientific">Candidatus Heimdallarchaeum aukensis</name>
    <dbReference type="NCBI Taxonomy" id="2876573"/>
    <lineage>
        <taxon>Archaea</taxon>
        <taxon>Promethearchaeati</taxon>
        <taxon>Candidatus Heimdallarchaeota</taxon>
        <taxon>Candidatus Heimdallarchaeia (ex Rinke et al. 2021) (nom. nud.)</taxon>
        <taxon>Candidatus Heimdallarchaeales</taxon>
        <taxon>Candidatus Heimdallarchaeaceae</taxon>
        <taxon>Candidatus Heimdallarchaeum</taxon>
    </lineage>
</organism>
<dbReference type="PANTHER" id="PTHR43000">
    <property type="entry name" value="DTDP-D-GLUCOSE 4,6-DEHYDRATASE-RELATED"/>
    <property type="match status" value="1"/>
</dbReference>
<comment type="similarity">
    <text evidence="1">Belongs to the NAD(P)-dependent epimerase/dehydratase family.</text>
</comment>
<dbReference type="Gene3D" id="3.40.50.720">
    <property type="entry name" value="NAD(P)-binding Rossmann-like Domain"/>
    <property type="match status" value="1"/>
</dbReference>
<dbReference type="Proteomes" id="UP001201020">
    <property type="component" value="Chromosome"/>
</dbReference>
<evidence type="ECO:0000313" key="3">
    <source>
        <dbReference type="EMBL" id="UJG41537.1"/>
    </source>
</evidence>
<proteinExistence type="inferred from homology"/>
<feature type="domain" description="NAD-dependent epimerase/dehydratase" evidence="2">
    <location>
        <begin position="16"/>
        <end position="253"/>
    </location>
</feature>
<dbReference type="SUPFAM" id="SSF51735">
    <property type="entry name" value="NAD(P)-binding Rossmann-fold domains"/>
    <property type="match status" value="1"/>
</dbReference>
<gene>
    <name evidence="3" type="ORF">K9W45_03500</name>
</gene>